<reference evidence="1 2" key="1">
    <citation type="journal article" date="2022" name="Plant J.">
        <title>Chromosome-level genome of Camellia lanceoleosa provides a valuable resource for understanding genome evolution and self-incompatibility.</title>
        <authorList>
            <person name="Gong W."/>
            <person name="Xiao S."/>
            <person name="Wang L."/>
            <person name="Liao Z."/>
            <person name="Chang Y."/>
            <person name="Mo W."/>
            <person name="Hu G."/>
            <person name="Li W."/>
            <person name="Zhao G."/>
            <person name="Zhu H."/>
            <person name="Hu X."/>
            <person name="Ji K."/>
            <person name="Xiang X."/>
            <person name="Song Q."/>
            <person name="Yuan D."/>
            <person name="Jin S."/>
            <person name="Zhang L."/>
        </authorList>
    </citation>
    <scope>NUCLEOTIDE SEQUENCE [LARGE SCALE GENOMIC DNA]</scope>
    <source>
        <strain evidence="1">SQ_2022a</strain>
    </source>
</reference>
<protein>
    <submittedName>
        <fullName evidence="1">Uncharacterized protein</fullName>
    </submittedName>
</protein>
<gene>
    <name evidence="1" type="ORF">LOK49_LG02G00314</name>
</gene>
<keyword evidence="2" id="KW-1185">Reference proteome</keyword>
<sequence>MELAHPVPDPFIYTESPPPSISSLSPLPLPPSSSSSSSKIAYICLTDIDESYWYAFQVSEDVSEDVDHDNQQFPHNNPRLPFHQDDYERYDFGSDQFLKPILTAKLFTLGGASWVIHNTSLYQFVRQWRNDKKATQLVRIDLGNNPIAKKLDIFPQLPHVLGSTIHTLVLDDKFYCLGGLKPPPSPWAMAFDPSLNQWESLPNPAPFPHFPIRIKDIFCAAIHVPKPCIVVGWPEDRVLRRYYVNTKNWVSEEFEIPKTRFFGPDDLMGPAVAVDNMLYWYSTRDTTACLIGYDLMRKTWFMGKFNVHDYGRSYIPEHTGPPPPPSLAYLGGDKFCLFWFSVVRCHPNPTTITEEDSLTEDEDDDEHVEEVEEESLRIHCMKLRVTNGSRRSRSGIFPLEICSISCQSYLVAENATYFCDGLVV</sequence>
<evidence type="ECO:0000313" key="1">
    <source>
        <dbReference type="EMBL" id="KAI8026739.1"/>
    </source>
</evidence>
<name>A0ACC0IQI3_9ERIC</name>
<dbReference type="Proteomes" id="UP001060215">
    <property type="component" value="Chromosome 3"/>
</dbReference>
<organism evidence="1 2">
    <name type="scientific">Camellia lanceoleosa</name>
    <dbReference type="NCBI Taxonomy" id="1840588"/>
    <lineage>
        <taxon>Eukaryota</taxon>
        <taxon>Viridiplantae</taxon>
        <taxon>Streptophyta</taxon>
        <taxon>Embryophyta</taxon>
        <taxon>Tracheophyta</taxon>
        <taxon>Spermatophyta</taxon>
        <taxon>Magnoliopsida</taxon>
        <taxon>eudicotyledons</taxon>
        <taxon>Gunneridae</taxon>
        <taxon>Pentapetalae</taxon>
        <taxon>asterids</taxon>
        <taxon>Ericales</taxon>
        <taxon>Theaceae</taxon>
        <taxon>Camellia</taxon>
    </lineage>
</organism>
<proteinExistence type="predicted"/>
<evidence type="ECO:0000313" key="2">
    <source>
        <dbReference type="Proteomes" id="UP001060215"/>
    </source>
</evidence>
<comment type="caution">
    <text evidence="1">The sequence shown here is derived from an EMBL/GenBank/DDBJ whole genome shotgun (WGS) entry which is preliminary data.</text>
</comment>
<dbReference type="EMBL" id="CM045760">
    <property type="protein sequence ID" value="KAI8026739.1"/>
    <property type="molecule type" value="Genomic_DNA"/>
</dbReference>
<accession>A0ACC0IQI3</accession>